<dbReference type="Proteomes" id="UP001320706">
    <property type="component" value="Unassembled WGS sequence"/>
</dbReference>
<organism evidence="1 2">
    <name type="scientific">Zalaria obscura</name>
    <dbReference type="NCBI Taxonomy" id="2024903"/>
    <lineage>
        <taxon>Eukaryota</taxon>
        <taxon>Fungi</taxon>
        <taxon>Dikarya</taxon>
        <taxon>Ascomycota</taxon>
        <taxon>Pezizomycotina</taxon>
        <taxon>Dothideomycetes</taxon>
        <taxon>Dothideomycetidae</taxon>
        <taxon>Dothideales</taxon>
        <taxon>Zalariaceae</taxon>
        <taxon>Zalaria</taxon>
    </lineage>
</organism>
<gene>
    <name evidence="1" type="ORF">M8818_000083</name>
</gene>
<protein>
    <submittedName>
        <fullName evidence="1">Uncharacterized protein</fullName>
    </submittedName>
</protein>
<evidence type="ECO:0000313" key="2">
    <source>
        <dbReference type="Proteomes" id="UP001320706"/>
    </source>
</evidence>
<name>A0ACC3SP23_9PEZI</name>
<evidence type="ECO:0000313" key="1">
    <source>
        <dbReference type="EMBL" id="KAK8221918.1"/>
    </source>
</evidence>
<accession>A0ACC3SP23</accession>
<sequence length="83" mass="9302">MLSVYKVSPGYHTSTKRASPVLFFQSGFTAQGRHLKRRVFAKENPHSPASLMAPAACWSAYREGAIHQNRSWDSSKIINLPRA</sequence>
<keyword evidence="2" id="KW-1185">Reference proteome</keyword>
<dbReference type="EMBL" id="JAMKPW020000001">
    <property type="protein sequence ID" value="KAK8221918.1"/>
    <property type="molecule type" value="Genomic_DNA"/>
</dbReference>
<reference evidence="1" key="1">
    <citation type="submission" date="2024-02" db="EMBL/GenBank/DDBJ databases">
        <title>Metagenome Assembled Genome of Zalaria obscura JY119.</title>
        <authorList>
            <person name="Vighnesh L."/>
            <person name="Jagadeeshwari U."/>
            <person name="Venkata Ramana C."/>
            <person name="Sasikala C."/>
        </authorList>
    </citation>
    <scope>NUCLEOTIDE SEQUENCE</scope>
    <source>
        <strain evidence="1">JY119</strain>
    </source>
</reference>
<comment type="caution">
    <text evidence="1">The sequence shown here is derived from an EMBL/GenBank/DDBJ whole genome shotgun (WGS) entry which is preliminary data.</text>
</comment>
<proteinExistence type="predicted"/>